<dbReference type="PANTHER" id="PTHR21248:SF12">
    <property type="entry name" value="CARDIOLIPIN SYNTHASE C"/>
    <property type="match status" value="1"/>
</dbReference>
<proteinExistence type="predicted"/>
<dbReference type="GO" id="GO:0032049">
    <property type="term" value="P:cardiolipin biosynthetic process"/>
    <property type="evidence" value="ECO:0007669"/>
    <property type="project" value="UniProtKB-ARBA"/>
</dbReference>
<accession>A0A5N0T9H2</accession>
<name>A0A5N0T9H2_9GAMM</name>
<evidence type="ECO:0000256" key="1">
    <source>
        <dbReference type="SAM" id="SignalP"/>
    </source>
</evidence>
<dbReference type="SMART" id="SM00155">
    <property type="entry name" value="PLDc"/>
    <property type="match status" value="2"/>
</dbReference>
<sequence length="515" mass="57197">MHAFRSFPIALLALLLGACASLPEDLKQVPSQAWPQPANTALGRYFDQAGPTDQGKSGVVALPHPRHAFMARYALAAQAEHTLDMQYYLWKGDTAGELLLLQALAAADRGVQVRLLIDDIYHHGRDQVYATIDRHPNVQVRVFNPIPNRGLARNLGFAAHKSKLNHRMHNKIFLVDNAAAILGGRNIGDDYFGVDPKLNFNDLDALAVGPVARQAGDAFDLYWNNHHAVPVGVLYEEDAIAPGALDALRERLETAQAGHLDTMPYQVPLEGDELYLHLDELSARLTWAPARVVVDPVSKFEGSGASALADLVTELSKQASEQVTVQTAYLIPSDEGIAMARDMHARGVRIRMMTNSMQSNNHLSVHAFYMKYRKEIIESGVELYELRADSELLEFLKESEDDIASSHAGLHTKAFVVDRQTSVIGSYNMDPRSRVWNSEIALVVEGEAFADTVLDIMNRTFEPGNAYRLTVEDGDLLWTIDTPDGQQTWDKDPGSTAWRRFLARITGWIPIENEL</sequence>
<keyword evidence="1" id="KW-0732">Signal</keyword>
<evidence type="ECO:0000313" key="4">
    <source>
        <dbReference type="Proteomes" id="UP000325372"/>
    </source>
</evidence>
<protein>
    <submittedName>
        <fullName evidence="3">Phospholipase D family protein</fullName>
    </submittedName>
</protein>
<evidence type="ECO:0000259" key="2">
    <source>
        <dbReference type="PROSITE" id="PS50035"/>
    </source>
</evidence>
<dbReference type="GO" id="GO:0030572">
    <property type="term" value="F:phosphatidyltransferase activity"/>
    <property type="evidence" value="ECO:0007669"/>
    <property type="project" value="UniProtKB-ARBA"/>
</dbReference>
<dbReference type="PROSITE" id="PS51257">
    <property type="entry name" value="PROKAR_LIPOPROTEIN"/>
    <property type="match status" value="1"/>
</dbReference>
<keyword evidence="4" id="KW-1185">Reference proteome</keyword>
<reference evidence="3 4" key="1">
    <citation type="submission" date="2019-09" db="EMBL/GenBank/DDBJ databases">
        <title>Wenzhouxiangella sp. Genome sequencing and assembly.</title>
        <authorList>
            <person name="Zhang R."/>
        </authorList>
    </citation>
    <scope>NUCLEOTIDE SEQUENCE [LARGE SCALE GENOMIC DNA]</scope>
    <source>
        <strain evidence="3 4">W260</strain>
    </source>
</reference>
<dbReference type="PROSITE" id="PS50035">
    <property type="entry name" value="PLD"/>
    <property type="match status" value="2"/>
</dbReference>
<evidence type="ECO:0000313" key="3">
    <source>
        <dbReference type="EMBL" id="KAA9131421.1"/>
    </source>
</evidence>
<feature type="domain" description="PLD phosphodiesterase" evidence="2">
    <location>
        <begin position="406"/>
        <end position="433"/>
    </location>
</feature>
<dbReference type="PANTHER" id="PTHR21248">
    <property type="entry name" value="CARDIOLIPIN SYNTHASE"/>
    <property type="match status" value="1"/>
</dbReference>
<gene>
    <name evidence="3" type="ORF">F3N42_08865</name>
</gene>
<comment type="caution">
    <text evidence="3">The sequence shown here is derived from an EMBL/GenBank/DDBJ whole genome shotgun (WGS) entry which is preliminary data.</text>
</comment>
<dbReference type="RefSeq" id="WP_150864071.1">
    <property type="nucleotide sequence ID" value="NZ_VYXP01000005.1"/>
</dbReference>
<dbReference type="Pfam" id="PF13091">
    <property type="entry name" value="PLDc_2"/>
    <property type="match status" value="2"/>
</dbReference>
<organism evidence="3 4">
    <name type="scientific">Marinihelvus fidelis</name>
    <dbReference type="NCBI Taxonomy" id="2613842"/>
    <lineage>
        <taxon>Bacteria</taxon>
        <taxon>Pseudomonadati</taxon>
        <taxon>Pseudomonadota</taxon>
        <taxon>Gammaproteobacteria</taxon>
        <taxon>Chromatiales</taxon>
        <taxon>Wenzhouxiangellaceae</taxon>
        <taxon>Marinihelvus</taxon>
    </lineage>
</organism>
<dbReference type="Proteomes" id="UP000325372">
    <property type="component" value="Unassembled WGS sequence"/>
</dbReference>
<dbReference type="Gene3D" id="3.30.870.10">
    <property type="entry name" value="Endonuclease Chain A"/>
    <property type="match status" value="2"/>
</dbReference>
<feature type="domain" description="PLD phosphodiesterase" evidence="2">
    <location>
        <begin position="164"/>
        <end position="191"/>
    </location>
</feature>
<dbReference type="CDD" id="cd09113">
    <property type="entry name" value="PLDc_ymdC_like_2"/>
    <property type="match status" value="1"/>
</dbReference>
<dbReference type="EMBL" id="VYXP01000005">
    <property type="protein sequence ID" value="KAA9131421.1"/>
    <property type="molecule type" value="Genomic_DNA"/>
</dbReference>
<dbReference type="SUPFAM" id="SSF56024">
    <property type="entry name" value="Phospholipase D/nuclease"/>
    <property type="match status" value="2"/>
</dbReference>
<dbReference type="InterPro" id="IPR001736">
    <property type="entry name" value="PLipase_D/transphosphatidylase"/>
</dbReference>
<dbReference type="AlphaFoldDB" id="A0A5N0T9H2"/>
<dbReference type="InterPro" id="IPR025202">
    <property type="entry name" value="PLD-like_dom"/>
</dbReference>
<feature type="chain" id="PRO_5024298667" evidence="1">
    <location>
        <begin position="21"/>
        <end position="515"/>
    </location>
</feature>
<feature type="signal peptide" evidence="1">
    <location>
        <begin position="1"/>
        <end position="20"/>
    </location>
</feature>
<dbReference type="CDD" id="cd09111">
    <property type="entry name" value="PLDc_ymdC_like_1"/>
    <property type="match status" value="1"/>
</dbReference>